<dbReference type="InterPro" id="IPR036271">
    <property type="entry name" value="Tet_transcr_reg_TetR-rel_C_sf"/>
</dbReference>
<keyword evidence="3" id="KW-0804">Transcription</keyword>
<protein>
    <submittedName>
        <fullName evidence="7">Transcriptional regulator, TetR family</fullName>
    </submittedName>
</protein>
<dbReference type="GO" id="GO:0003700">
    <property type="term" value="F:DNA-binding transcription factor activity"/>
    <property type="evidence" value="ECO:0007669"/>
    <property type="project" value="TreeGrafter"/>
</dbReference>
<evidence type="ECO:0000313" key="8">
    <source>
        <dbReference type="Proteomes" id="UP000198891"/>
    </source>
</evidence>
<dbReference type="Proteomes" id="UP000198891">
    <property type="component" value="Unassembled WGS sequence"/>
</dbReference>
<keyword evidence="8" id="KW-1185">Reference proteome</keyword>
<dbReference type="PANTHER" id="PTHR30055">
    <property type="entry name" value="HTH-TYPE TRANSCRIPTIONAL REGULATOR RUTR"/>
    <property type="match status" value="1"/>
</dbReference>
<dbReference type="STRING" id="381665.SAMN05216554_1631"/>
<evidence type="ECO:0000313" key="7">
    <source>
        <dbReference type="EMBL" id="SDY82083.1"/>
    </source>
</evidence>
<evidence type="ECO:0000256" key="1">
    <source>
        <dbReference type="ARBA" id="ARBA00023015"/>
    </source>
</evidence>
<evidence type="ECO:0000256" key="5">
    <source>
        <dbReference type="SAM" id="MobiDB-lite"/>
    </source>
</evidence>
<sequence>MSQPLPADQPAPRGGNGRSGRAPYDLATVLDIAVAAFNEFGYDATSMGTLAERLGTSKSAIYYHVSGKADLLRLALERGLGELEGVLSLPGAQEGPADARLEFVLRGAVRVLCEELPSVTLLLRLRGNTDLEREALARRREFDHAVAALVDESRADGTLRADVDARTTTRLIFGMINSIVEWYKPGGPLTPEQLADDVITVAFEGLHPRPSA</sequence>
<dbReference type="Gene3D" id="1.10.357.10">
    <property type="entry name" value="Tetracycline Repressor, domain 2"/>
    <property type="match status" value="1"/>
</dbReference>
<evidence type="ECO:0000256" key="4">
    <source>
        <dbReference type="PROSITE-ProRule" id="PRU00335"/>
    </source>
</evidence>
<dbReference type="InterPro" id="IPR050109">
    <property type="entry name" value="HTH-type_TetR-like_transc_reg"/>
</dbReference>
<dbReference type="RefSeq" id="WP_092551161.1">
    <property type="nucleotide sequence ID" value="NZ_FNPZ01000001.1"/>
</dbReference>
<feature type="DNA-binding region" description="H-T-H motif" evidence="4">
    <location>
        <begin position="46"/>
        <end position="65"/>
    </location>
</feature>
<keyword evidence="1" id="KW-0805">Transcription regulation</keyword>
<dbReference type="InterPro" id="IPR009057">
    <property type="entry name" value="Homeodomain-like_sf"/>
</dbReference>
<evidence type="ECO:0000256" key="2">
    <source>
        <dbReference type="ARBA" id="ARBA00023125"/>
    </source>
</evidence>
<proteinExistence type="predicted"/>
<evidence type="ECO:0000256" key="3">
    <source>
        <dbReference type="ARBA" id="ARBA00023163"/>
    </source>
</evidence>
<reference evidence="7 8" key="1">
    <citation type="submission" date="2016-10" db="EMBL/GenBank/DDBJ databases">
        <authorList>
            <person name="de Groot N.N."/>
        </authorList>
    </citation>
    <scope>NUCLEOTIDE SEQUENCE [LARGE SCALE GENOMIC DNA]</scope>
    <source>
        <strain evidence="7 8">CGMCC 4.3491</strain>
    </source>
</reference>
<organism evidence="7 8">
    <name type="scientific">Herbiconiux ginsengi</name>
    <dbReference type="NCBI Taxonomy" id="381665"/>
    <lineage>
        <taxon>Bacteria</taxon>
        <taxon>Bacillati</taxon>
        <taxon>Actinomycetota</taxon>
        <taxon>Actinomycetes</taxon>
        <taxon>Micrococcales</taxon>
        <taxon>Microbacteriaceae</taxon>
        <taxon>Herbiconiux</taxon>
    </lineage>
</organism>
<dbReference type="Pfam" id="PF00440">
    <property type="entry name" value="TetR_N"/>
    <property type="match status" value="1"/>
</dbReference>
<dbReference type="Pfam" id="PF17932">
    <property type="entry name" value="TetR_C_24"/>
    <property type="match status" value="1"/>
</dbReference>
<dbReference type="InterPro" id="IPR041490">
    <property type="entry name" value="KstR2_TetR_C"/>
</dbReference>
<dbReference type="PROSITE" id="PS50977">
    <property type="entry name" value="HTH_TETR_2"/>
    <property type="match status" value="1"/>
</dbReference>
<feature type="region of interest" description="Disordered" evidence="5">
    <location>
        <begin position="1"/>
        <end position="20"/>
    </location>
</feature>
<dbReference type="InterPro" id="IPR001647">
    <property type="entry name" value="HTH_TetR"/>
</dbReference>
<dbReference type="PRINTS" id="PR00455">
    <property type="entry name" value="HTHTETR"/>
</dbReference>
<dbReference type="EMBL" id="FNPZ01000001">
    <property type="protein sequence ID" value="SDY82083.1"/>
    <property type="molecule type" value="Genomic_DNA"/>
</dbReference>
<feature type="domain" description="HTH tetR-type" evidence="6">
    <location>
        <begin position="23"/>
        <end position="83"/>
    </location>
</feature>
<evidence type="ECO:0000259" key="6">
    <source>
        <dbReference type="PROSITE" id="PS50977"/>
    </source>
</evidence>
<dbReference type="Gene3D" id="1.10.10.60">
    <property type="entry name" value="Homeodomain-like"/>
    <property type="match status" value="1"/>
</dbReference>
<accession>A0A1H3N009</accession>
<dbReference type="SUPFAM" id="SSF48498">
    <property type="entry name" value="Tetracyclin repressor-like, C-terminal domain"/>
    <property type="match status" value="1"/>
</dbReference>
<dbReference type="SUPFAM" id="SSF46689">
    <property type="entry name" value="Homeodomain-like"/>
    <property type="match status" value="1"/>
</dbReference>
<dbReference type="OrthoDB" id="3190535at2"/>
<keyword evidence="2 4" id="KW-0238">DNA-binding</keyword>
<dbReference type="AlphaFoldDB" id="A0A1H3N009"/>
<gene>
    <name evidence="7" type="ORF">SAMN05216554_1631</name>
</gene>
<name>A0A1H3N009_9MICO</name>
<dbReference type="GO" id="GO:0000976">
    <property type="term" value="F:transcription cis-regulatory region binding"/>
    <property type="evidence" value="ECO:0007669"/>
    <property type="project" value="TreeGrafter"/>
</dbReference>
<dbReference type="PANTHER" id="PTHR30055:SF234">
    <property type="entry name" value="HTH-TYPE TRANSCRIPTIONAL REGULATOR BETI"/>
    <property type="match status" value="1"/>
</dbReference>